<organism evidence="3 4">
    <name type="scientific">Paenibacillus forsythiae</name>
    <dbReference type="NCBI Taxonomy" id="365616"/>
    <lineage>
        <taxon>Bacteria</taxon>
        <taxon>Bacillati</taxon>
        <taxon>Bacillota</taxon>
        <taxon>Bacilli</taxon>
        <taxon>Bacillales</taxon>
        <taxon>Paenibacillaceae</taxon>
        <taxon>Paenibacillus</taxon>
    </lineage>
</organism>
<feature type="transmembrane region" description="Helical" evidence="2">
    <location>
        <begin position="116"/>
        <end position="136"/>
    </location>
</feature>
<feature type="transmembrane region" description="Helical" evidence="2">
    <location>
        <begin position="91"/>
        <end position="110"/>
    </location>
</feature>
<dbReference type="Proteomes" id="UP001248709">
    <property type="component" value="Unassembled WGS sequence"/>
</dbReference>
<feature type="transmembrane region" description="Helical" evidence="2">
    <location>
        <begin position="178"/>
        <end position="200"/>
    </location>
</feature>
<proteinExistence type="predicted"/>
<feature type="transmembrane region" description="Helical" evidence="2">
    <location>
        <begin position="143"/>
        <end position="166"/>
    </location>
</feature>
<feature type="region of interest" description="Disordered" evidence="1">
    <location>
        <begin position="1"/>
        <end position="28"/>
    </location>
</feature>
<evidence type="ECO:0000256" key="2">
    <source>
        <dbReference type="SAM" id="Phobius"/>
    </source>
</evidence>
<keyword evidence="2" id="KW-0472">Membrane</keyword>
<evidence type="ECO:0008006" key="5">
    <source>
        <dbReference type="Google" id="ProtNLM"/>
    </source>
</evidence>
<keyword evidence="2" id="KW-0812">Transmembrane</keyword>
<evidence type="ECO:0000313" key="3">
    <source>
        <dbReference type="EMBL" id="MDT3429059.1"/>
    </source>
</evidence>
<comment type="caution">
    <text evidence="3">The sequence shown here is derived from an EMBL/GenBank/DDBJ whole genome shotgun (WGS) entry which is preliminary data.</text>
</comment>
<gene>
    <name evidence="3" type="ORF">J2Z22_004658</name>
</gene>
<name>A0ABU3HE13_9BACL</name>
<dbReference type="EMBL" id="JAUSUY010000033">
    <property type="protein sequence ID" value="MDT3429059.1"/>
    <property type="molecule type" value="Genomic_DNA"/>
</dbReference>
<sequence length="211" mass="22243">MAKTNAAMTDLTEKNDPPSKGAGSAKPTGAADITRRFLFRLGLADVIRFTMFGSMVAVTNDVTRIPMQLPGHTSVWWMGILILGKGLIPKFGGGIIMGAVSGVLAVLLGLGKEGIFIFFKYFIPGLLLDALAPIFFNRLNNPFVGAICGALISLSKLAAALALGVLLDLPMGFMAMGLGYSAVTHIVFGGIGGALASFLVKRLKPRLTSWE</sequence>
<keyword evidence="2" id="KW-1133">Transmembrane helix</keyword>
<accession>A0ABU3HE13</accession>
<reference evidence="3 4" key="1">
    <citation type="submission" date="2023-07" db="EMBL/GenBank/DDBJ databases">
        <title>Genomic Encyclopedia of Type Strains, Phase IV (KMG-IV): sequencing the most valuable type-strain genomes for metagenomic binning, comparative biology and taxonomic classification.</title>
        <authorList>
            <person name="Goeker M."/>
        </authorList>
    </citation>
    <scope>NUCLEOTIDE SEQUENCE [LARGE SCALE GENOMIC DNA]</scope>
    <source>
        <strain evidence="3 4">T98</strain>
    </source>
</reference>
<dbReference type="RefSeq" id="WP_025696077.1">
    <property type="nucleotide sequence ID" value="NZ_JAUSUY010000033.1"/>
</dbReference>
<evidence type="ECO:0000313" key="4">
    <source>
        <dbReference type="Proteomes" id="UP001248709"/>
    </source>
</evidence>
<evidence type="ECO:0000256" key="1">
    <source>
        <dbReference type="SAM" id="MobiDB-lite"/>
    </source>
</evidence>
<protein>
    <recommendedName>
        <fullName evidence="5">ECF transporter S component</fullName>
    </recommendedName>
</protein>
<keyword evidence="4" id="KW-1185">Reference proteome</keyword>